<sequence length="154" mass="17263">SILLLLPSLVYSQSIANAGTTGCVVTKNKLFSHGNFIRQLNRAEMGQFAKFKNDLEEWQKKLDKIFADADLSSNSTSSLPPFPDRPLSPSFCSGRDTILYLFNGCSIQNNKVYVGTNLARELDGDEKKKFADLTEKMKIGESHQEDFNDFCVQL</sequence>
<dbReference type="PANTHER" id="PTHR37969">
    <property type="entry name" value="PROTEIN CBG07421-RELATED"/>
    <property type="match status" value="1"/>
</dbReference>
<dbReference type="AlphaFoldDB" id="A0AAN5CB23"/>
<keyword evidence="4" id="KW-0732">Signal</keyword>
<evidence type="ECO:0000313" key="7">
    <source>
        <dbReference type="EMBL" id="GMR36482.1"/>
    </source>
</evidence>
<keyword evidence="8" id="KW-1185">Reference proteome</keyword>
<dbReference type="InterPro" id="IPR038412">
    <property type="entry name" value="Pepsin-I3_sf"/>
</dbReference>
<dbReference type="Gene3D" id="3.30.1120.50">
    <property type="entry name" value="Pepsin inhibitor-3"/>
    <property type="match status" value="2"/>
</dbReference>
<feature type="domain" description="Pepsin inhibitor-3-like repeated" evidence="6">
    <location>
        <begin position="87"/>
        <end position="137"/>
    </location>
</feature>
<keyword evidence="3" id="KW-0964">Secreted</keyword>
<protein>
    <recommendedName>
        <fullName evidence="6">Pepsin inhibitor-3-like repeated domain-containing protein</fullName>
    </recommendedName>
</protein>
<reference evidence="8" key="1">
    <citation type="submission" date="2022-10" db="EMBL/GenBank/DDBJ databases">
        <title>Genome assembly of Pristionchus species.</title>
        <authorList>
            <person name="Yoshida K."/>
            <person name="Sommer R.J."/>
        </authorList>
    </citation>
    <scope>NUCLEOTIDE SEQUENCE [LARGE SCALE GENOMIC DNA]</scope>
    <source>
        <strain evidence="8">RS5460</strain>
    </source>
</reference>
<evidence type="ECO:0000256" key="4">
    <source>
        <dbReference type="ARBA" id="ARBA00022729"/>
    </source>
</evidence>
<evidence type="ECO:0000313" key="8">
    <source>
        <dbReference type="Proteomes" id="UP001328107"/>
    </source>
</evidence>
<feature type="non-terminal residue" evidence="7">
    <location>
        <position position="1"/>
    </location>
</feature>
<evidence type="ECO:0000256" key="2">
    <source>
        <dbReference type="ARBA" id="ARBA00008019"/>
    </source>
</evidence>
<comment type="subcellular location">
    <subcellularLocation>
        <location evidence="1">Secreted</location>
    </subcellularLocation>
</comment>
<dbReference type="InterPro" id="IPR051901">
    <property type="entry name" value="Protease_Inhibitor_I33"/>
</dbReference>
<name>A0AAN5CB23_9BILA</name>
<dbReference type="EMBL" id="BTRK01000002">
    <property type="protein sequence ID" value="GMR36482.1"/>
    <property type="molecule type" value="Genomic_DNA"/>
</dbReference>
<gene>
    <name evidence="7" type="ORF">PMAYCL1PPCAC_06677</name>
</gene>
<dbReference type="Pfam" id="PF06394">
    <property type="entry name" value="Pepsin-I3"/>
    <property type="match status" value="2"/>
</dbReference>
<dbReference type="SUPFAM" id="SSF55149">
    <property type="entry name" value="Pepsin inhibitor-3"/>
    <property type="match status" value="1"/>
</dbReference>
<evidence type="ECO:0000256" key="1">
    <source>
        <dbReference type="ARBA" id="ARBA00004613"/>
    </source>
</evidence>
<comment type="caution">
    <text evidence="7">The sequence shown here is derived from an EMBL/GenBank/DDBJ whole genome shotgun (WGS) entry which is preliminary data.</text>
</comment>
<keyword evidence="5" id="KW-1015">Disulfide bond</keyword>
<evidence type="ECO:0000259" key="6">
    <source>
        <dbReference type="Pfam" id="PF06394"/>
    </source>
</evidence>
<evidence type="ECO:0000256" key="3">
    <source>
        <dbReference type="ARBA" id="ARBA00022525"/>
    </source>
</evidence>
<feature type="domain" description="Pepsin inhibitor-3-like repeated" evidence="6">
    <location>
        <begin position="16"/>
        <end position="65"/>
    </location>
</feature>
<comment type="similarity">
    <text evidence="2">Belongs to the protease inhibitor I33 family.</text>
</comment>
<dbReference type="PANTHER" id="PTHR37969:SF4">
    <property type="entry name" value="PEPSIN INHIBITOR-3-LIKE REPEATED DOMAIN-CONTAINING PROTEIN"/>
    <property type="match status" value="1"/>
</dbReference>
<proteinExistence type="inferred from homology"/>
<dbReference type="InterPro" id="IPR010480">
    <property type="entry name" value="Pepsin-I3"/>
</dbReference>
<dbReference type="Proteomes" id="UP001328107">
    <property type="component" value="Unassembled WGS sequence"/>
</dbReference>
<evidence type="ECO:0000256" key="5">
    <source>
        <dbReference type="ARBA" id="ARBA00023157"/>
    </source>
</evidence>
<dbReference type="GO" id="GO:0005576">
    <property type="term" value="C:extracellular region"/>
    <property type="evidence" value="ECO:0007669"/>
    <property type="project" value="UniProtKB-SubCell"/>
</dbReference>
<organism evidence="7 8">
    <name type="scientific">Pristionchus mayeri</name>
    <dbReference type="NCBI Taxonomy" id="1317129"/>
    <lineage>
        <taxon>Eukaryota</taxon>
        <taxon>Metazoa</taxon>
        <taxon>Ecdysozoa</taxon>
        <taxon>Nematoda</taxon>
        <taxon>Chromadorea</taxon>
        <taxon>Rhabditida</taxon>
        <taxon>Rhabditina</taxon>
        <taxon>Diplogasteromorpha</taxon>
        <taxon>Diplogasteroidea</taxon>
        <taxon>Neodiplogasteridae</taxon>
        <taxon>Pristionchus</taxon>
    </lineage>
</organism>
<accession>A0AAN5CB23</accession>